<dbReference type="Pfam" id="PF00149">
    <property type="entry name" value="Metallophos"/>
    <property type="match status" value="1"/>
</dbReference>
<name>A0A9P6QFJ5_9FUNG</name>
<dbReference type="Gene3D" id="3.60.21.10">
    <property type="match status" value="1"/>
</dbReference>
<organism evidence="4 5">
    <name type="scientific">Actinomortierella ambigua</name>
    <dbReference type="NCBI Taxonomy" id="1343610"/>
    <lineage>
        <taxon>Eukaryota</taxon>
        <taxon>Fungi</taxon>
        <taxon>Fungi incertae sedis</taxon>
        <taxon>Mucoromycota</taxon>
        <taxon>Mortierellomycotina</taxon>
        <taxon>Mortierellomycetes</taxon>
        <taxon>Mortierellales</taxon>
        <taxon>Mortierellaceae</taxon>
        <taxon>Actinomortierella</taxon>
    </lineage>
</organism>
<keyword evidence="2" id="KW-0732">Signal</keyword>
<protein>
    <recommendedName>
        <fullName evidence="3">Calcineurin-like phosphoesterase domain-containing protein</fullName>
    </recommendedName>
</protein>
<feature type="signal peptide" evidence="2">
    <location>
        <begin position="1"/>
        <end position="22"/>
    </location>
</feature>
<dbReference type="GO" id="GO:0000298">
    <property type="term" value="F:endopolyphosphatase activity"/>
    <property type="evidence" value="ECO:0007669"/>
    <property type="project" value="TreeGrafter"/>
</dbReference>
<accession>A0A9P6QFJ5</accession>
<reference evidence="4" key="1">
    <citation type="journal article" date="2020" name="Fungal Divers.">
        <title>Resolving the Mortierellaceae phylogeny through synthesis of multi-gene phylogenetics and phylogenomics.</title>
        <authorList>
            <person name="Vandepol N."/>
            <person name="Liber J."/>
            <person name="Desiro A."/>
            <person name="Na H."/>
            <person name="Kennedy M."/>
            <person name="Barry K."/>
            <person name="Grigoriev I.V."/>
            <person name="Miller A.N."/>
            <person name="O'Donnell K."/>
            <person name="Stajich J.E."/>
            <person name="Bonito G."/>
        </authorList>
    </citation>
    <scope>NUCLEOTIDE SEQUENCE</scope>
    <source>
        <strain evidence="4">BC1065</strain>
    </source>
</reference>
<dbReference type="SUPFAM" id="SSF56300">
    <property type="entry name" value="Metallo-dependent phosphatases"/>
    <property type="match status" value="1"/>
</dbReference>
<proteinExistence type="predicted"/>
<evidence type="ECO:0000256" key="2">
    <source>
        <dbReference type="SAM" id="SignalP"/>
    </source>
</evidence>
<feature type="region of interest" description="Disordered" evidence="1">
    <location>
        <begin position="100"/>
        <end position="137"/>
    </location>
</feature>
<dbReference type="InterPro" id="IPR050126">
    <property type="entry name" value="Ap4A_hydrolase"/>
</dbReference>
<feature type="chain" id="PRO_5040181180" description="Calcineurin-like phosphoesterase domain-containing protein" evidence="2">
    <location>
        <begin position="23"/>
        <end position="458"/>
    </location>
</feature>
<dbReference type="InterPro" id="IPR004843">
    <property type="entry name" value="Calcineurin-like_PHP"/>
</dbReference>
<dbReference type="OrthoDB" id="10267127at2759"/>
<gene>
    <name evidence="4" type="ORF">DFQ27_009440</name>
</gene>
<dbReference type="PANTHER" id="PTHR42850">
    <property type="entry name" value="METALLOPHOSPHOESTERASE"/>
    <property type="match status" value="1"/>
</dbReference>
<keyword evidence="5" id="KW-1185">Reference proteome</keyword>
<evidence type="ECO:0000313" key="5">
    <source>
        <dbReference type="Proteomes" id="UP000807716"/>
    </source>
</evidence>
<dbReference type="PANTHER" id="PTHR42850:SF4">
    <property type="entry name" value="ZINC-DEPENDENT ENDOPOLYPHOSPHATASE"/>
    <property type="match status" value="1"/>
</dbReference>
<sequence>MRLPELCLKLGAATALFLLSSASPVHLLAADLQAPTNDEAALTHQLGWVHHQTLSKSSTTIRLSDSKFSHLPLNIGLLKAEIDDSVAQDLEEEDDLPIQILKADDDNDDDDAGDSNAEIKAMKQPSTPPKSLPSDPYAHYTYQEDLSLNEEFRSGRSKGRRTFILGDIHGSLAGLDGYLRQVKFNTKNDRLIVAGDVVAKGPQSLQVIDRLASLGAKCVRGNHDDKVLRWKGYLNSLSAKESLELEADSQMRPMVADAENSPAYDADVPNISPLAQKRSIPADLVQNSQHHQIAKKMTDKQYKYLVKCPLILTLPKEISAKKRAVHVAHAGIDPRRDIKHQEPWVLVNVRNILSDGTPSRKVKKGKGWADLFNNMHHARSKDAQDPQAQEAPENDIRLNHNYMIVYGHDAHRALNVQEWTIGLDTGCVYGRQLSGYVVETGKVISVACPDVAEDGDDD</sequence>
<dbReference type="EMBL" id="JAAAJB010000087">
    <property type="protein sequence ID" value="KAG0266771.1"/>
    <property type="molecule type" value="Genomic_DNA"/>
</dbReference>
<dbReference type="InterPro" id="IPR029052">
    <property type="entry name" value="Metallo-depent_PP-like"/>
</dbReference>
<evidence type="ECO:0000256" key="1">
    <source>
        <dbReference type="SAM" id="MobiDB-lite"/>
    </source>
</evidence>
<dbReference type="Proteomes" id="UP000807716">
    <property type="component" value="Unassembled WGS sequence"/>
</dbReference>
<dbReference type="GO" id="GO:0006798">
    <property type="term" value="P:polyphosphate catabolic process"/>
    <property type="evidence" value="ECO:0007669"/>
    <property type="project" value="TreeGrafter"/>
</dbReference>
<dbReference type="GO" id="GO:0005737">
    <property type="term" value="C:cytoplasm"/>
    <property type="evidence" value="ECO:0007669"/>
    <property type="project" value="TreeGrafter"/>
</dbReference>
<feature type="domain" description="Calcineurin-like phosphoesterase" evidence="3">
    <location>
        <begin position="161"/>
        <end position="236"/>
    </location>
</feature>
<evidence type="ECO:0000259" key="3">
    <source>
        <dbReference type="Pfam" id="PF00149"/>
    </source>
</evidence>
<evidence type="ECO:0000313" key="4">
    <source>
        <dbReference type="EMBL" id="KAG0266771.1"/>
    </source>
</evidence>
<dbReference type="AlphaFoldDB" id="A0A9P6QFJ5"/>
<comment type="caution">
    <text evidence="4">The sequence shown here is derived from an EMBL/GenBank/DDBJ whole genome shotgun (WGS) entry which is preliminary data.</text>
</comment>
<dbReference type="GO" id="GO:0016791">
    <property type="term" value="F:phosphatase activity"/>
    <property type="evidence" value="ECO:0007669"/>
    <property type="project" value="TreeGrafter"/>
</dbReference>